<comment type="caution">
    <text evidence="1">The sequence shown here is derived from an EMBL/GenBank/DDBJ whole genome shotgun (WGS) entry which is preliminary data.</text>
</comment>
<dbReference type="Proteomes" id="UP000188597">
    <property type="component" value="Unassembled WGS sequence"/>
</dbReference>
<protein>
    <submittedName>
        <fullName evidence="1">Uncharacterized protein</fullName>
    </submittedName>
</protein>
<organism evidence="1 2">
    <name type="scientific">Fictibacillus arsenicus</name>
    <dbReference type="NCBI Taxonomy" id="255247"/>
    <lineage>
        <taxon>Bacteria</taxon>
        <taxon>Bacillati</taxon>
        <taxon>Bacillota</taxon>
        <taxon>Bacilli</taxon>
        <taxon>Bacillales</taxon>
        <taxon>Fictibacillaceae</taxon>
        <taxon>Fictibacillus</taxon>
    </lineage>
</organism>
<dbReference type="AlphaFoldDB" id="A0A1V3GCQ1"/>
<sequence>MNKLGCFIYIFLKMTIERKYKFKKKLEVTHVFFKIFFQKRKSPFKLLQSKQHITTQLMNISLFGRESLANTKL</sequence>
<accession>A0A1V3GCQ1</accession>
<dbReference type="EMBL" id="MQMF01000001">
    <property type="protein sequence ID" value="OOE14624.1"/>
    <property type="molecule type" value="Genomic_DNA"/>
</dbReference>
<gene>
    <name evidence="1" type="ORF">UN64_05395</name>
</gene>
<evidence type="ECO:0000313" key="2">
    <source>
        <dbReference type="Proteomes" id="UP000188597"/>
    </source>
</evidence>
<name>A0A1V3GCQ1_9BACL</name>
<reference evidence="1 2" key="1">
    <citation type="submission" date="2016-11" db="EMBL/GenBank/DDBJ databases">
        <authorList>
            <person name="Jaros S."/>
            <person name="Januszkiewicz K."/>
            <person name="Wedrychowicz H."/>
        </authorList>
    </citation>
    <scope>NUCLEOTIDE SEQUENCE [LARGE SCALE GENOMIC DNA]</scope>
    <source>
        <strain evidence="1 2">Con a/3</strain>
    </source>
</reference>
<evidence type="ECO:0000313" key="1">
    <source>
        <dbReference type="EMBL" id="OOE14624.1"/>
    </source>
</evidence>
<proteinExistence type="predicted"/>